<dbReference type="Pfam" id="PF17267">
    <property type="entry name" value="DUF5333"/>
    <property type="match status" value="1"/>
</dbReference>
<dbReference type="KEGG" id="kro:BVG79_01882"/>
<dbReference type="STRING" id="92947.BVG79_01882"/>
<keyword evidence="2" id="KW-1185">Reference proteome</keyword>
<dbReference type="EMBL" id="CP019937">
    <property type="protein sequence ID" value="ARO15224.1"/>
    <property type="molecule type" value="Genomic_DNA"/>
</dbReference>
<accession>A0A1W6P1A8</accession>
<evidence type="ECO:0000313" key="2">
    <source>
        <dbReference type="Proteomes" id="UP000242447"/>
    </source>
</evidence>
<name>A0A1W6P1A8_9RHOB</name>
<organism evidence="1 2">
    <name type="scientific">Ketogulonicigenium robustum</name>
    <dbReference type="NCBI Taxonomy" id="92947"/>
    <lineage>
        <taxon>Bacteria</taxon>
        <taxon>Pseudomonadati</taxon>
        <taxon>Pseudomonadota</taxon>
        <taxon>Alphaproteobacteria</taxon>
        <taxon>Rhodobacterales</taxon>
        <taxon>Roseobacteraceae</taxon>
        <taxon>Ketogulonicigenium</taxon>
    </lineage>
</organism>
<evidence type="ECO:0000313" key="1">
    <source>
        <dbReference type="EMBL" id="ARO15224.1"/>
    </source>
</evidence>
<proteinExistence type="predicted"/>
<dbReference type="AlphaFoldDB" id="A0A1W6P1A8"/>
<gene>
    <name evidence="1" type="ORF">BVG79_01882</name>
</gene>
<dbReference type="Proteomes" id="UP000242447">
    <property type="component" value="Chromosome"/>
</dbReference>
<dbReference type="InterPro" id="IPR020349">
    <property type="entry name" value="Uncharacterised_14.7kDa"/>
</dbReference>
<sequence length="117" mass="12523">MALAQARPPLGQVAQVTEPLITAAMAYEISRVCGAVNIRLLRGIGYLNGIKSTARGLGYSSVEIDSFVDDRTQKRNLEDVARGRLRDLGAIDGQPETFCAVGRSQIAAGSQIGRLLH</sequence>
<protein>
    <submittedName>
        <fullName evidence="1">Uncharacterized protein</fullName>
    </submittedName>
</protein>
<reference evidence="1 2" key="1">
    <citation type="submission" date="2017-02" db="EMBL/GenBank/DDBJ databases">
        <title>Ketogulonicigenium robustum SPU B003 Genome sequencing and assembly.</title>
        <authorList>
            <person name="Li Y."/>
            <person name="Liu L."/>
            <person name="Wang C."/>
            <person name="Zhang M."/>
            <person name="Zhang T."/>
            <person name="Zhang Y."/>
        </authorList>
    </citation>
    <scope>NUCLEOTIDE SEQUENCE [LARGE SCALE GENOMIC DNA]</scope>
    <source>
        <strain evidence="1 2">SPU_B003</strain>
    </source>
</reference>